<feature type="short sequence motif" description="Bipartite nuclear localization signal" evidence="4">
    <location>
        <begin position="136"/>
        <end position="143"/>
    </location>
</feature>
<dbReference type="AlphaFoldDB" id="A0AAV9AH33"/>
<evidence type="ECO:0000256" key="3">
    <source>
        <dbReference type="ARBA" id="ARBA00023242"/>
    </source>
</evidence>
<keyword evidence="3 4" id="KW-0539">Nucleus</keyword>
<comment type="similarity">
    <text evidence="2 5">Belongs to the GRF family.</text>
</comment>
<keyword evidence="5" id="KW-0805">Transcription regulation</keyword>
<dbReference type="GO" id="GO:0005634">
    <property type="term" value="C:nucleus"/>
    <property type="evidence" value="ECO:0007669"/>
    <property type="project" value="UniProtKB-SubCell"/>
</dbReference>
<dbReference type="EMBL" id="JAUJYN010000009">
    <property type="protein sequence ID" value="KAK1263275.1"/>
    <property type="molecule type" value="Genomic_DNA"/>
</dbReference>
<gene>
    <name evidence="9" type="ORF">QJS04_geneDACA013468</name>
</gene>
<proteinExistence type="inferred from homology"/>
<dbReference type="GO" id="GO:0006355">
    <property type="term" value="P:regulation of DNA-templated transcription"/>
    <property type="evidence" value="ECO:0007669"/>
    <property type="project" value="InterPro"/>
</dbReference>
<comment type="function">
    <text evidence="5">Transcription activator.</text>
</comment>
<protein>
    <recommendedName>
        <fullName evidence="5">Growth-regulating factor</fullName>
    </recommendedName>
</protein>
<evidence type="ECO:0000259" key="8">
    <source>
        <dbReference type="PROSITE" id="PS51667"/>
    </source>
</evidence>
<feature type="domain" description="QLQ" evidence="7">
    <location>
        <begin position="21"/>
        <end position="56"/>
    </location>
</feature>
<keyword evidence="10" id="KW-1185">Reference proteome</keyword>
<evidence type="ECO:0000259" key="7">
    <source>
        <dbReference type="PROSITE" id="PS51666"/>
    </source>
</evidence>
<evidence type="ECO:0000256" key="5">
    <source>
        <dbReference type="RuleBase" id="RU367127"/>
    </source>
</evidence>
<comment type="domain">
    <text evidence="5">The QLQ domain and WRC domain may be involved in protein-protein interaction and DNA-binding, respectively.</text>
</comment>
<feature type="compositionally biased region" description="Low complexity" evidence="6">
    <location>
        <begin position="149"/>
        <end position="188"/>
    </location>
</feature>
<organism evidence="9 10">
    <name type="scientific">Acorus gramineus</name>
    <name type="common">Dwarf sweet flag</name>
    <dbReference type="NCBI Taxonomy" id="55184"/>
    <lineage>
        <taxon>Eukaryota</taxon>
        <taxon>Viridiplantae</taxon>
        <taxon>Streptophyta</taxon>
        <taxon>Embryophyta</taxon>
        <taxon>Tracheophyta</taxon>
        <taxon>Spermatophyta</taxon>
        <taxon>Magnoliopsida</taxon>
        <taxon>Liliopsida</taxon>
        <taxon>Acoraceae</taxon>
        <taxon>Acorus</taxon>
    </lineage>
</organism>
<evidence type="ECO:0000256" key="4">
    <source>
        <dbReference type="PROSITE-ProRule" id="PRU01002"/>
    </source>
</evidence>
<feature type="region of interest" description="Disordered" evidence="6">
    <location>
        <begin position="134"/>
        <end position="202"/>
    </location>
</feature>
<dbReference type="InterPro" id="IPR014978">
    <property type="entry name" value="Gln-Leu-Gln_QLQ"/>
</dbReference>
<evidence type="ECO:0000313" key="10">
    <source>
        <dbReference type="Proteomes" id="UP001179952"/>
    </source>
</evidence>
<sequence length="377" mass="42295">MLMNHGKNSSSNDNSSRWSSGFTVSQWHELEHQALIFKYMSKGLPIPPDLIYPIRRSCPPPFPLLPSFSSSTTSPSSSLLFPHQPNIVGRWGYHQMGLGREPDPEPGRCRRTDGKKWRCSKEAFPDSKYCERHIHRGKNRSRKPVEMDINSTPNSNSSSTSISTITSSSSTTTTTNNNHNLHFPFHYTPNPPPSPPPPPSTAFMSFPTQTHLSLDHGSLSSPHKDYRYFHGLREEVVGEHVFFSEPSGTARSAHADGGGGGGWRSTVTVAEEPPAWMTSPPKRKSYSVLESLRGPQEQQHCFVLGDDFKPLKVEKEEEGEAKQTLRHFFDDEWPSSRNKVPSWIDIEQDLSNATQLSISIPAAASHHDFMFSSRKED</sequence>
<feature type="domain" description="WRC" evidence="8">
    <location>
        <begin position="103"/>
        <end position="147"/>
    </location>
</feature>
<dbReference type="PANTHER" id="PTHR31602:SF46">
    <property type="entry name" value="GROWTH-REGULATING FACTOR 6"/>
    <property type="match status" value="1"/>
</dbReference>
<dbReference type="Pfam" id="PF08880">
    <property type="entry name" value="QLQ"/>
    <property type="match status" value="1"/>
</dbReference>
<reference evidence="9" key="2">
    <citation type="submission" date="2023-06" db="EMBL/GenBank/DDBJ databases">
        <authorList>
            <person name="Ma L."/>
            <person name="Liu K.-W."/>
            <person name="Li Z."/>
            <person name="Hsiao Y.-Y."/>
            <person name="Qi Y."/>
            <person name="Fu T."/>
            <person name="Tang G."/>
            <person name="Zhang D."/>
            <person name="Sun W.-H."/>
            <person name="Liu D.-K."/>
            <person name="Li Y."/>
            <person name="Chen G.-Z."/>
            <person name="Liu X.-D."/>
            <person name="Liao X.-Y."/>
            <person name="Jiang Y.-T."/>
            <person name="Yu X."/>
            <person name="Hao Y."/>
            <person name="Huang J."/>
            <person name="Zhao X.-W."/>
            <person name="Ke S."/>
            <person name="Chen Y.-Y."/>
            <person name="Wu W.-L."/>
            <person name="Hsu J.-L."/>
            <person name="Lin Y.-F."/>
            <person name="Huang M.-D."/>
            <person name="Li C.-Y."/>
            <person name="Huang L."/>
            <person name="Wang Z.-W."/>
            <person name="Zhao X."/>
            <person name="Zhong W.-Y."/>
            <person name="Peng D.-H."/>
            <person name="Ahmad S."/>
            <person name="Lan S."/>
            <person name="Zhang J.-S."/>
            <person name="Tsai W.-C."/>
            <person name="Van De Peer Y."/>
            <person name="Liu Z.-J."/>
        </authorList>
    </citation>
    <scope>NUCLEOTIDE SEQUENCE</scope>
    <source>
        <strain evidence="9">SCP</strain>
        <tissue evidence="9">Leaves</tissue>
    </source>
</reference>
<comment type="subcellular location">
    <subcellularLocation>
        <location evidence="1 4 5">Nucleus</location>
    </subcellularLocation>
</comment>
<dbReference type="GO" id="GO:0032502">
    <property type="term" value="P:developmental process"/>
    <property type="evidence" value="ECO:0007669"/>
    <property type="project" value="InterPro"/>
</dbReference>
<evidence type="ECO:0000256" key="2">
    <source>
        <dbReference type="ARBA" id="ARBA00008122"/>
    </source>
</evidence>
<dbReference type="GO" id="GO:0005524">
    <property type="term" value="F:ATP binding"/>
    <property type="evidence" value="ECO:0007669"/>
    <property type="project" value="UniProtKB-UniRule"/>
</dbReference>
<dbReference type="Proteomes" id="UP001179952">
    <property type="component" value="Unassembled WGS sequence"/>
</dbReference>
<keyword evidence="5" id="KW-0804">Transcription</keyword>
<name>A0AAV9AH33_ACOGR</name>
<comment type="caution">
    <text evidence="9">The sequence shown here is derived from an EMBL/GenBank/DDBJ whole genome shotgun (WGS) entry which is preliminary data.</text>
</comment>
<reference evidence="9" key="1">
    <citation type="journal article" date="2023" name="Nat. Commun.">
        <title>Diploid and tetraploid genomes of Acorus and the evolution of monocots.</title>
        <authorList>
            <person name="Ma L."/>
            <person name="Liu K.W."/>
            <person name="Li Z."/>
            <person name="Hsiao Y.Y."/>
            <person name="Qi Y."/>
            <person name="Fu T."/>
            <person name="Tang G.D."/>
            <person name="Zhang D."/>
            <person name="Sun W.H."/>
            <person name="Liu D.K."/>
            <person name="Li Y."/>
            <person name="Chen G.Z."/>
            <person name="Liu X.D."/>
            <person name="Liao X.Y."/>
            <person name="Jiang Y.T."/>
            <person name="Yu X."/>
            <person name="Hao Y."/>
            <person name="Huang J."/>
            <person name="Zhao X.W."/>
            <person name="Ke S."/>
            <person name="Chen Y.Y."/>
            <person name="Wu W.L."/>
            <person name="Hsu J.L."/>
            <person name="Lin Y.F."/>
            <person name="Huang M.D."/>
            <person name="Li C.Y."/>
            <person name="Huang L."/>
            <person name="Wang Z.W."/>
            <person name="Zhao X."/>
            <person name="Zhong W.Y."/>
            <person name="Peng D.H."/>
            <person name="Ahmad S."/>
            <person name="Lan S."/>
            <person name="Zhang J.S."/>
            <person name="Tsai W.C."/>
            <person name="Van de Peer Y."/>
            <person name="Liu Z.J."/>
        </authorList>
    </citation>
    <scope>NUCLEOTIDE SEQUENCE</scope>
    <source>
        <strain evidence="9">SCP</strain>
    </source>
</reference>
<feature type="short sequence motif" description="Bipartite nuclear localization signal" evidence="4">
    <location>
        <begin position="108"/>
        <end position="118"/>
    </location>
</feature>
<dbReference type="PANTHER" id="PTHR31602">
    <property type="entry name" value="GROWTH-REGULATING FACTOR 5"/>
    <property type="match status" value="1"/>
</dbReference>
<dbReference type="GO" id="GO:0006351">
    <property type="term" value="P:DNA-templated transcription"/>
    <property type="evidence" value="ECO:0007669"/>
    <property type="project" value="UniProtKB-UniRule"/>
</dbReference>
<feature type="compositionally biased region" description="Pro residues" evidence="6">
    <location>
        <begin position="189"/>
        <end position="200"/>
    </location>
</feature>
<dbReference type="PROSITE" id="PS51666">
    <property type="entry name" value="QLQ"/>
    <property type="match status" value="1"/>
</dbReference>
<dbReference type="SMART" id="SM00951">
    <property type="entry name" value="QLQ"/>
    <property type="match status" value="1"/>
</dbReference>
<dbReference type="InterPro" id="IPR031137">
    <property type="entry name" value="GRF"/>
</dbReference>
<accession>A0AAV9AH33</accession>
<evidence type="ECO:0000313" key="9">
    <source>
        <dbReference type="EMBL" id="KAK1263275.1"/>
    </source>
</evidence>
<dbReference type="PROSITE" id="PS51667">
    <property type="entry name" value="WRC"/>
    <property type="match status" value="1"/>
</dbReference>
<keyword evidence="5" id="KW-0010">Activator</keyword>
<dbReference type="InterPro" id="IPR014977">
    <property type="entry name" value="WRC_dom"/>
</dbReference>
<evidence type="ECO:0000256" key="1">
    <source>
        <dbReference type="ARBA" id="ARBA00004123"/>
    </source>
</evidence>
<dbReference type="Pfam" id="PF08879">
    <property type="entry name" value="WRC"/>
    <property type="match status" value="1"/>
</dbReference>
<evidence type="ECO:0000256" key="6">
    <source>
        <dbReference type="SAM" id="MobiDB-lite"/>
    </source>
</evidence>